<dbReference type="Proteomes" id="UP001209701">
    <property type="component" value="Unassembled WGS sequence"/>
</dbReference>
<gene>
    <name evidence="2" type="ORF">LNV07_07890</name>
</gene>
<feature type="region of interest" description="Disordered" evidence="1">
    <location>
        <begin position="82"/>
        <end position="106"/>
    </location>
</feature>
<reference evidence="2 3" key="1">
    <citation type="submission" date="2021-11" db="EMBL/GenBank/DDBJ databases">
        <authorList>
            <person name="Liang Q."/>
            <person name="Mou H."/>
            <person name="Liu Z."/>
        </authorList>
    </citation>
    <scope>NUCLEOTIDE SEQUENCE [LARGE SCALE GENOMIC DNA]</scope>
    <source>
        <strain evidence="2 3">CHU3</strain>
    </source>
</reference>
<evidence type="ECO:0000313" key="2">
    <source>
        <dbReference type="EMBL" id="MCV2368017.1"/>
    </source>
</evidence>
<sequence length="337" mass="36457">MRSVPWFNSTTLVGFFAGTHIRPWAWAAAFSLAAHGLLLSPWQAAEPLVPGRTQAIRVTPYGQAATPTPAVAPPAAPKLARPATASALAAGPEPVPATEAAPPAAESIAPDSALSAAIAPAIDWTYLLLQNGRQGQARLTWQPDGAVYALRLERELEGRPIPGSRSEGRLSLQGLSPERFTQQRPGRPGQAPRDSAATNFRQGEAQGQISFSTSPELVAMPEGVQDRISWWLQLAAIVAATPQQFQPGRELRMTVIGLRGEAREWVFEVLSSDELDLPLGHIGKTVHLRRAALGPYSGEVEIWLDPARHHLPVRLLFTMPDERGWELQLLNEGLPQP</sequence>
<protein>
    <submittedName>
        <fullName evidence="2">DUF3108 domain-containing protein</fullName>
    </submittedName>
</protein>
<proteinExistence type="predicted"/>
<comment type="caution">
    <text evidence="2">The sequence shown here is derived from an EMBL/GenBank/DDBJ whole genome shotgun (WGS) entry which is preliminary data.</text>
</comment>
<accession>A0ABT2YD92</accession>
<name>A0ABT2YD92_9BURK</name>
<evidence type="ECO:0000256" key="1">
    <source>
        <dbReference type="SAM" id="MobiDB-lite"/>
    </source>
</evidence>
<dbReference type="EMBL" id="JAJIRN010000003">
    <property type="protein sequence ID" value="MCV2368017.1"/>
    <property type="molecule type" value="Genomic_DNA"/>
</dbReference>
<keyword evidence="3" id="KW-1185">Reference proteome</keyword>
<feature type="region of interest" description="Disordered" evidence="1">
    <location>
        <begin position="159"/>
        <end position="196"/>
    </location>
</feature>
<evidence type="ECO:0000313" key="3">
    <source>
        <dbReference type="Proteomes" id="UP001209701"/>
    </source>
</evidence>
<dbReference type="Pfam" id="PF11306">
    <property type="entry name" value="DUF3108"/>
    <property type="match status" value="1"/>
</dbReference>
<dbReference type="InterPro" id="IPR021457">
    <property type="entry name" value="DUF3108"/>
</dbReference>
<organism evidence="2 3">
    <name type="scientific">Roseateles oligotrophus</name>
    <dbReference type="NCBI Taxonomy" id="1769250"/>
    <lineage>
        <taxon>Bacteria</taxon>
        <taxon>Pseudomonadati</taxon>
        <taxon>Pseudomonadota</taxon>
        <taxon>Betaproteobacteria</taxon>
        <taxon>Burkholderiales</taxon>
        <taxon>Sphaerotilaceae</taxon>
        <taxon>Roseateles</taxon>
    </lineage>
</organism>
<dbReference type="RefSeq" id="WP_263570641.1">
    <property type="nucleotide sequence ID" value="NZ_JAJIRN010000003.1"/>
</dbReference>